<keyword evidence="2" id="KW-1185">Reference proteome</keyword>
<name>A0ACB8T9P9_9AGAM</name>
<comment type="caution">
    <text evidence="1">The sequence shown here is derived from an EMBL/GenBank/DDBJ whole genome shotgun (WGS) entry which is preliminary data.</text>
</comment>
<evidence type="ECO:0000313" key="1">
    <source>
        <dbReference type="EMBL" id="KAI0065548.1"/>
    </source>
</evidence>
<reference evidence="1" key="1">
    <citation type="submission" date="2021-03" db="EMBL/GenBank/DDBJ databases">
        <authorList>
            <consortium name="DOE Joint Genome Institute"/>
            <person name="Ahrendt S."/>
            <person name="Looney B.P."/>
            <person name="Miyauchi S."/>
            <person name="Morin E."/>
            <person name="Drula E."/>
            <person name="Courty P.E."/>
            <person name="Chicoki N."/>
            <person name="Fauchery L."/>
            <person name="Kohler A."/>
            <person name="Kuo A."/>
            <person name="Labutti K."/>
            <person name="Pangilinan J."/>
            <person name="Lipzen A."/>
            <person name="Riley R."/>
            <person name="Andreopoulos W."/>
            <person name="He G."/>
            <person name="Johnson J."/>
            <person name="Barry K.W."/>
            <person name="Grigoriev I.V."/>
            <person name="Nagy L."/>
            <person name="Hibbett D."/>
            <person name="Henrissat B."/>
            <person name="Matheny P.B."/>
            <person name="Labbe J."/>
            <person name="Martin F."/>
        </authorList>
    </citation>
    <scope>NUCLEOTIDE SEQUENCE</scope>
    <source>
        <strain evidence="1">HHB10654</strain>
    </source>
</reference>
<organism evidence="1 2">
    <name type="scientific">Artomyces pyxidatus</name>
    <dbReference type="NCBI Taxonomy" id="48021"/>
    <lineage>
        <taxon>Eukaryota</taxon>
        <taxon>Fungi</taxon>
        <taxon>Dikarya</taxon>
        <taxon>Basidiomycota</taxon>
        <taxon>Agaricomycotina</taxon>
        <taxon>Agaricomycetes</taxon>
        <taxon>Russulales</taxon>
        <taxon>Auriscalpiaceae</taxon>
        <taxon>Artomyces</taxon>
    </lineage>
</organism>
<dbReference type="EMBL" id="MU277195">
    <property type="protein sequence ID" value="KAI0065548.1"/>
    <property type="molecule type" value="Genomic_DNA"/>
</dbReference>
<dbReference type="Proteomes" id="UP000814140">
    <property type="component" value="Unassembled WGS sequence"/>
</dbReference>
<evidence type="ECO:0000313" key="2">
    <source>
        <dbReference type="Proteomes" id="UP000814140"/>
    </source>
</evidence>
<proteinExistence type="predicted"/>
<sequence>MSSADTAEAALKLEIARLTGAINRHRSGEPSQVRPKPSYPAAPRQFKNTYVNPSCLSLQYVPPLVRLSLAISPSAG</sequence>
<reference evidence="1" key="2">
    <citation type="journal article" date="2022" name="New Phytol.">
        <title>Evolutionary transition to the ectomycorrhizal habit in the genomes of a hyperdiverse lineage of mushroom-forming fungi.</title>
        <authorList>
            <person name="Looney B."/>
            <person name="Miyauchi S."/>
            <person name="Morin E."/>
            <person name="Drula E."/>
            <person name="Courty P.E."/>
            <person name="Kohler A."/>
            <person name="Kuo A."/>
            <person name="LaButti K."/>
            <person name="Pangilinan J."/>
            <person name="Lipzen A."/>
            <person name="Riley R."/>
            <person name="Andreopoulos W."/>
            <person name="He G."/>
            <person name="Johnson J."/>
            <person name="Nolan M."/>
            <person name="Tritt A."/>
            <person name="Barry K.W."/>
            <person name="Grigoriev I.V."/>
            <person name="Nagy L.G."/>
            <person name="Hibbett D."/>
            <person name="Henrissat B."/>
            <person name="Matheny P.B."/>
            <person name="Labbe J."/>
            <person name="Martin F.M."/>
        </authorList>
    </citation>
    <scope>NUCLEOTIDE SEQUENCE</scope>
    <source>
        <strain evidence="1">HHB10654</strain>
    </source>
</reference>
<gene>
    <name evidence="1" type="ORF">BV25DRAFT_1705556</name>
</gene>
<accession>A0ACB8T9P9</accession>
<protein>
    <submittedName>
        <fullName evidence="1">Uncharacterized protein</fullName>
    </submittedName>
</protein>